<evidence type="ECO:0000313" key="9">
    <source>
        <dbReference type="Proteomes" id="UP000805085"/>
    </source>
</evidence>
<dbReference type="Proteomes" id="UP000805085">
    <property type="component" value="Unassembled WGS sequence"/>
</dbReference>
<feature type="transmembrane region" description="Helical" evidence="7">
    <location>
        <begin position="307"/>
        <end position="330"/>
    </location>
</feature>
<dbReference type="InterPro" id="IPR018480">
    <property type="entry name" value="PNAcMuramoyl-5peptid_Trfase_CS"/>
</dbReference>
<dbReference type="CDD" id="cd06853">
    <property type="entry name" value="GT_WecA_like"/>
    <property type="match status" value="1"/>
</dbReference>
<evidence type="ECO:0000256" key="4">
    <source>
        <dbReference type="ARBA" id="ARBA00022692"/>
    </source>
</evidence>
<protein>
    <submittedName>
        <fullName evidence="8">Undecaprenyl/decaprenyl-phosphate alpha-N-acetylglucosaminyl 1-phosphate transferase</fullName>
    </submittedName>
</protein>
<feature type="transmembrane region" description="Helical" evidence="7">
    <location>
        <begin position="336"/>
        <end position="357"/>
    </location>
</feature>
<evidence type="ECO:0000256" key="1">
    <source>
        <dbReference type="ARBA" id="ARBA00004651"/>
    </source>
</evidence>
<dbReference type="PANTHER" id="PTHR22926">
    <property type="entry name" value="PHOSPHO-N-ACETYLMURAMOYL-PENTAPEPTIDE-TRANSFERASE"/>
    <property type="match status" value="1"/>
</dbReference>
<evidence type="ECO:0000256" key="5">
    <source>
        <dbReference type="ARBA" id="ARBA00022989"/>
    </source>
</evidence>
<dbReference type="PROSITE" id="PS01348">
    <property type="entry name" value="MRAY_2"/>
    <property type="match status" value="1"/>
</dbReference>
<organism evidence="8 9">
    <name type="scientific">Winogradskyella litoriviva</name>
    <dbReference type="NCBI Taxonomy" id="1220182"/>
    <lineage>
        <taxon>Bacteria</taxon>
        <taxon>Pseudomonadati</taxon>
        <taxon>Bacteroidota</taxon>
        <taxon>Flavobacteriia</taxon>
        <taxon>Flavobacteriales</taxon>
        <taxon>Flavobacteriaceae</taxon>
        <taxon>Winogradskyella</taxon>
    </lineage>
</organism>
<comment type="caution">
    <text evidence="8">The sequence shown here is derived from an EMBL/GenBank/DDBJ whole genome shotgun (WGS) entry which is preliminary data.</text>
</comment>
<keyword evidence="4 7" id="KW-0812">Transmembrane</keyword>
<dbReference type="Pfam" id="PF00953">
    <property type="entry name" value="Glycos_transf_4"/>
    <property type="match status" value="1"/>
</dbReference>
<proteinExistence type="predicted"/>
<evidence type="ECO:0000256" key="7">
    <source>
        <dbReference type="SAM" id="Phobius"/>
    </source>
</evidence>
<feature type="transmembrane region" description="Helical" evidence="7">
    <location>
        <begin position="225"/>
        <end position="243"/>
    </location>
</feature>
<comment type="subcellular location">
    <subcellularLocation>
        <location evidence="1">Cell membrane</location>
        <topology evidence="1">Multi-pass membrane protein</topology>
    </subcellularLocation>
</comment>
<dbReference type="GO" id="GO:0016740">
    <property type="term" value="F:transferase activity"/>
    <property type="evidence" value="ECO:0007669"/>
    <property type="project" value="UniProtKB-KW"/>
</dbReference>
<keyword evidence="6 7" id="KW-0472">Membrane</keyword>
<feature type="transmembrane region" description="Helical" evidence="7">
    <location>
        <begin position="140"/>
        <end position="162"/>
    </location>
</feature>
<dbReference type="EMBL" id="JABRWQ010000003">
    <property type="protein sequence ID" value="NRD23225.1"/>
    <property type="molecule type" value="Genomic_DNA"/>
</dbReference>
<evidence type="ECO:0000256" key="2">
    <source>
        <dbReference type="ARBA" id="ARBA00022475"/>
    </source>
</evidence>
<dbReference type="InterPro" id="IPR000715">
    <property type="entry name" value="Glycosyl_transferase_4"/>
</dbReference>
<keyword evidence="9" id="KW-1185">Reference proteome</keyword>
<feature type="transmembrane region" description="Helical" evidence="7">
    <location>
        <begin position="263"/>
        <end position="286"/>
    </location>
</feature>
<feature type="transmembrane region" description="Helical" evidence="7">
    <location>
        <begin position="116"/>
        <end position="134"/>
    </location>
</feature>
<accession>A0ABX2E423</accession>
<dbReference type="RefSeq" id="WP_173300857.1">
    <property type="nucleotide sequence ID" value="NZ_JABRWQ010000003.1"/>
</dbReference>
<reference evidence="8 9" key="1">
    <citation type="journal article" date="2015" name="Int. J. Syst. Evol. Microbiol.">
        <title>Winogradskyella litoriviva sp. nov., isolated from coastal seawater.</title>
        <authorList>
            <person name="Nedashkovskaya O.I."/>
            <person name="Kukhlevskiy A.D."/>
            <person name="Zhukova N.V."/>
            <person name="Kim S.J."/>
            <person name="Rhee S.K."/>
            <person name="Mikhailov V.V."/>
        </authorList>
    </citation>
    <scope>NUCLEOTIDE SEQUENCE [LARGE SCALE GENOMIC DNA]</scope>
    <source>
        <strain evidence="8 9">KMM6491</strain>
    </source>
</reference>
<keyword evidence="3 8" id="KW-0808">Transferase</keyword>
<gene>
    <name evidence="8" type="ORF">HNV10_08230</name>
</gene>
<name>A0ABX2E423_9FLAO</name>
<dbReference type="PANTHER" id="PTHR22926:SF3">
    <property type="entry name" value="UNDECAPRENYL-PHOSPHATE ALPHA-N-ACETYLGLUCOSAMINYL 1-PHOSPHATE TRANSFERASE"/>
    <property type="match status" value="1"/>
</dbReference>
<keyword evidence="5 7" id="KW-1133">Transmembrane helix</keyword>
<feature type="transmembrane region" description="Helical" evidence="7">
    <location>
        <begin position="87"/>
        <end position="104"/>
    </location>
</feature>
<evidence type="ECO:0000256" key="6">
    <source>
        <dbReference type="ARBA" id="ARBA00023136"/>
    </source>
</evidence>
<feature type="transmembrane region" description="Helical" evidence="7">
    <location>
        <begin position="63"/>
        <end position="81"/>
    </location>
</feature>
<keyword evidence="2" id="KW-1003">Cell membrane</keyword>
<evidence type="ECO:0000256" key="3">
    <source>
        <dbReference type="ARBA" id="ARBA00022679"/>
    </source>
</evidence>
<sequence length="362" mass="40165">MVKELLENFNPLDYVGWLVLIAVFIALTVSFASYPAIILVALKKNLLDKSGHRSSHSGTVPNLGGIGIYLSIVVAITITGAPLETKSLFLILGGITVLFFLGLKDDILILSPRKKFIGQLLAAFLLIIFTDTRIYGFSGILGITIMPYWISVGFTLFVYLLIINAFNLIDGVDGLAGSLALMASVAFGVLFYLSKDISMVVLAASVTGALIAFLYFNLSRRRKMFMGDSGSMVLGFIIAVFTVRFIDASESSTTSLFRNSSPILVLAILFFPLLDTLRIFFIRIVIHKKSPFSADNNHLHHRFLSFGFSHIKTTIVIVAINIILIFISSFFRTIEINWQLVILLISGTILYSLYFVYDWLKN</sequence>
<feature type="transmembrane region" description="Helical" evidence="7">
    <location>
        <begin position="14"/>
        <end position="42"/>
    </location>
</feature>
<feature type="transmembrane region" description="Helical" evidence="7">
    <location>
        <begin position="199"/>
        <end position="218"/>
    </location>
</feature>
<feature type="transmembrane region" description="Helical" evidence="7">
    <location>
        <begin position="174"/>
        <end position="193"/>
    </location>
</feature>
<evidence type="ECO:0000313" key="8">
    <source>
        <dbReference type="EMBL" id="NRD23225.1"/>
    </source>
</evidence>